<dbReference type="EMBL" id="JABEPQ010000001">
    <property type="protein sequence ID" value="NNM44566.1"/>
    <property type="molecule type" value="Genomic_DNA"/>
</dbReference>
<evidence type="ECO:0000313" key="3">
    <source>
        <dbReference type="Proteomes" id="UP000588586"/>
    </source>
</evidence>
<accession>A0A849H457</accession>
<keyword evidence="1" id="KW-1133">Transmembrane helix</keyword>
<evidence type="ECO:0000313" key="2">
    <source>
        <dbReference type="EMBL" id="NNM44566.1"/>
    </source>
</evidence>
<keyword evidence="1" id="KW-0472">Membrane</keyword>
<feature type="transmembrane region" description="Helical" evidence="1">
    <location>
        <begin position="39"/>
        <end position="61"/>
    </location>
</feature>
<dbReference type="Proteomes" id="UP000588586">
    <property type="component" value="Unassembled WGS sequence"/>
</dbReference>
<protein>
    <submittedName>
        <fullName evidence="2">Uncharacterized protein</fullName>
    </submittedName>
</protein>
<proteinExistence type="predicted"/>
<dbReference type="RefSeq" id="WP_171241706.1">
    <property type="nucleotide sequence ID" value="NZ_JABEPQ010000001.1"/>
</dbReference>
<sequence>MSTVDGEVTKVVGYPRVAGDPVASVVLSVPPSPAARTKLWWLVAGVVPFLVPFAVWATVSYWRMPRSESRWRLLAAVVLVLELANFVGFMIYGYGRHYLVPPVPDYL</sequence>
<keyword evidence="1" id="KW-0812">Transmembrane</keyword>
<reference evidence="2 3" key="1">
    <citation type="submission" date="2020-04" db="EMBL/GenBank/DDBJ databases">
        <title>Knoellia sp. isolate from air conditioner.</title>
        <authorList>
            <person name="Chea S."/>
            <person name="Kim D.-U."/>
        </authorList>
    </citation>
    <scope>NUCLEOTIDE SEQUENCE [LARGE SCALE GENOMIC DNA]</scope>
    <source>
        <strain evidence="2 3">DB2414S</strain>
    </source>
</reference>
<comment type="caution">
    <text evidence="2">The sequence shown here is derived from an EMBL/GenBank/DDBJ whole genome shotgun (WGS) entry which is preliminary data.</text>
</comment>
<dbReference type="AlphaFoldDB" id="A0A849H457"/>
<name>A0A849H457_9MICO</name>
<organism evidence="2 3">
    <name type="scientific">Knoellia koreensis</name>
    <dbReference type="NCBI Taxonomy" id="2730921"/>
    <lineage>
        <taxon>Bacteria</taxon>
        <taxon>Bacillati</taxon>
        <taxon>Actinomycetota</taxon>
        <taxon>Actinomycetes</taxon>
        <taxon>Micrococcales</taxon>
        <taxon>Intrasporangiaceae</taxon>
        <taxon>Knoellia</taxon>
    </lineage>
</organism>
<evidence type="ECO:0000256" key="1">
    <source>
        <dbReference type="SAM" id="Phobius"/>
    </source>
</evidence>
<feature type="transmembrane region" description="Helical" evidence="1">
    <location>
        <begin position="73"/>
        <end position="94"/>
    </location>
</feature>
<keyword evidence="3" id="KW-1185">Reference proteome</keyword>
<gene>
    <name evidence="2" type="ORF">HJG52_00900</name>
</gene>